<evidence type="ECO:0000256" key="1">
    <source>
        <dbReference type="SAM" id="MobiDB-lite"/>
    </source>
</evidence>
<organism evidence="2 3">
    <name type="scientific">Salinivibrio sharmensis</name>
    <dbReference type="NCBI Taxonomy" id="390883"/>
    <lineage>
        <taxon>Bacteria</taxon>
        <taxon>Pseudomonadati</taxon>
        <taxon>Pseudomonadota</taxon>
        <taxon>Gammaproteobacteria</taxon>
        <taxon>Vibrionales</taxon>
        <taxon>Vibrionaceae</taxon>
        <taxon>Salinivibrio</taxon>
    </lineage>
</organism>
<dbReference type="EMBL" id="MUFC01000017">
    <property type="protein sequence ID" value="OOE86092.1"/>
    <property type="molecule type" value="Genomic_DNA"/>
</dbReference>
<sequence length="62" mass="7335">MPRYSNNKDIQKLVCQLIKNNWQFQHRKKHGSICSPTGKRFTVPSTPSDKRAFQNFSKDIQR</sequence>
<feature type="region of interest" description="Disordered" evidence="1">
    <location>
        <begin position="35"/>
        <end position="62"/>
    </location>
</feature>
<name>A0ABX3KAZ6_9GAMM</name>
<gene>
    <name evidence="2" type="ORF">BZG74_13290</name>
</gene>
<dbReference type="Proteomes" id="UP000188627">
    <property type="component" value="Unassembled WGS sequence"/>
</dbReference>
<evidence type="ECO:0008006" key="4">
    <source>
        <dbReference type="Google" id="ProtNLM"/>
    </source>
</evidence>
<comment type="caution">
    <text evidence="2">The sequence shown here is derived from an EMBL/GenBank/DDBJ whole genome shotgun (WGS) entry which is preliminary data.</text>
</comment>
<accession>A0ABX3KAZ6</accession>
<keyword evidence="3" id="KW-1185">Reference proteome</keyword>
<protein>
    <recommendedName>
        <fullName evidence="4">Addiction module toxin, HicA family</fullName>
    </recommendedName>
</protein>
<evidence type="ECO:0000313" key="3">
    <source>
        <dbReference type="Proteomes" id="UP000188627"/>
    </source>
</evidence>
<reference evidence="3" key="1">
    <citation type="submission" date="2017-01" db="EMBL/GenBank/DDBJ databases">
        <title>Draft genome of the species Salinivibrio sharmensis.</title>
        <authorList>
            <person name="Lopez-Hermoso C."/>
            <person name="De La Haba R."/>
            <person name="Sanchez-Porro C."/>
            <person name="Ventosa A."/>
        </authorList>
    </citation>
    <scope>NUCLEOTIDE SEQUENCE [LARGE SCALE GENOMIC DNA]</scope>
    <source>
        <strain evidence="3">CBH463</strain>
    </source>
</reference>
<evidence type="ECO:0000313" key="2">
    <source>
        <dbReference type="EMBL" id="OOE86092.1"/>
    </source>
</evidence>
<proteinExistence type="predicted"/>